<reference evidence="1 2" key="1">
    <citation type="submission" date="2016-04" db="EMBL/GenBank/DDBJ databases">
        <title>The genome of Intoshia linei affirms orthonectids as highly simplified spiralians.</title>
        <authorList>
            <person name="Mikhailov K.V."/>
            <person name="Slusarev G.S."/>
            <person name="Nikitin M.A."/>
            <person name="Logacheva M.D."/>
            <person name="Penin A."/>
            <person name="Aleoshin V."/>
            <person name="Panchin Y.V."/>
        </authorList>
    </citation>
    <scope>NUCLEOTIDE SEQUENCE [LARGE SCALE GENOMIC DNA]</scope>
    <source>
        <strain evidence="1">Intl2013</strain>
        <tissue evidence="1">Whole animal</tissue>
    </source>
</reference>
<organism evidence="1 2">
    <name type="scientific">Intoshia linei</name>
    <dbReference type="NCBI Taxonomy" id="1819745"/>
    <lineage>
        <taxon>Eukaryota</taxon>
        <taxon>Metazoa</taxon>
        <taxon>Spiralia</taxon>
        <taxon>Lophotrochozoa</taxon>
        <taxon>Mesozoa</taxon>
        <taxon>Orthonectida</taxon>
        <taxon>Rhopaluridae</taxon>
        <taxon>Intoshia</taxon>
    </lineage>
</organism>
<dbReference type="Gene3D" id="3.40.50.300">
    <property type="entry name" value="P-loop containing nucleotide triphosphate hydrolases"/>
    <property type="match status" value="1"/>
</dbReference>
<accession>A0A177ANZ3</accession>
<dbReference type="Gene3D" id="1.20.920.30">
    <property type="match status" value="1"/>
</dbReference>
<proteinExistence type="predicted"/>
<dbReference type="GO" id="GO:0030286">
    <property type="term" value="C:dynein complex"/>
    <property type="evidence" value="ECO:0007669"/>
    <property type="project" value="InterPro"/>
</dbReference>
<dbReference type="GO" id="GO:0051959">
    <property type="term" value="F:dynein light intermediate chain binding"/>
    <property type="evidence" value="ECO:0007669"/>
    <property type="project" value="InterPro"/>
</dbReference>
<name>A0A177ANZ3_9BILA</name>
<evidence type="ECO:0000313" key="2">
    <source>
        <dbReference type="Proteomes" id="UP000078046"/>
    </source>
</evidence>
<dbReference type="GO" id="GO:0045505">
    <property type="term" value="F:dynein intermediate chain binding"/>
    <property type="evidence" value="ECO:0007669"/>
    <property type="project" value="InterPro"/>
</dbReference>
<dbReference type="AlphaFoldDB" id="A0A177ANZ3"/>
<dbReference type="Proteomes" id="UP000078046">
    <property type="component" value="Unassembled WGS sequence"/>
</dbReference>
<feature type="non-terminal residue" evidence="1">
    <location>
        <position position="1"/>
    </location>
</feature>
<protein>
    <submittedName>
        <fullName evidence="1">Uncharacterized protein</fullName>
    </submittedName>
</protein>
<evidence type="ECO:0000313" key="1">
    <source>
        <dbReference type="EMBL" id="OAF63738.1"/>
    </source>
</evidence>
<sequence>NIGGGKRCIIHQYINYANINVQLIEFSCTSITVPKDLINVLDHYCICINTASGYVMRAKMGIKIILYIRNISLLKHDAWSSNEFIEFIIQITSLGGYYHKNVSLEIEFIRIDFSLISIILSYSFEYTNMIGHYNFSDRLVNKCIPLHVIPPNENELNWFISSLLKYQLGVIFEKRVNVNLNGPKVSSFVSNLSQTICNIYQNLKTEFCNKIDKSKLINLYDLKKICCNIVKYNISENFDKDNILPRIVVNEFCYVFGNRIVNKKLKELFYSTLSSNISNDWNLDINDQINVLQGFARFTRVRVILQKF</sequence>
<dbReference type="GO" id="GO:0007018">
    <property type="term" value="P:microtubule-based movement"/>
    <property type="evidence" value="ECO:0007669"/>
    <property type="project" value="InterPro"/>
</dbReference>
<keyword evidence="2" id="KW-1185">Reference proteome</keyword>
<gene>
    <name evidence="1" type="ORF">A3Q56_08554</name>
</gene>
<dbReference type="PANTHER" id="PTHR46961">
    <property type="entry name" value="DYNEIN HEAVY CHAIN 1, AXONEMAL-LIKE PROTEIN"/>
    <property type="match status" value="1"/>
</dbReference>
<dbReference type="EMBL" id="LWCA01002677">
    <property type="protein sequence ID" value="OAF63738.1"/>
    <property type="molecule type" value="Genomic_DNA"/>
</dbReference>
<dbReference type="PANTHER" id="PTHR46961:SF11">
    <property type="entry name" value="DYNEIN HEAVY CHAIN LINKER DOMAIN-CONTAINING PROTEIN"/>
    <property type="match status" value="1"/>
</dbReference>
<comment type="caution">
    <text evidence="1">The sequence shown here is derived from an EMBL/GenBank/DDBJ whole genome shotgun (WGS) entry which is preliminary data.</text>
</comment>
<dbReference type="InterPro" id="IPR027417">
    <property type="entry name" value="P-loop_NTPase"/>
</dbReference>
<dbReference type="InterPro" id="IPR026983">
    <property type="entry name" value="DHC"/>
</dbReference>